<feature type="non-terminal residue" evidence="2">
    <location>
        <position position="1"/>
    </location>
</feature>
<gene>
    <name evidence="2" type="ORF">AVDCRST_MAG23-292</name>
</gene>
<keyword evidence="2" id="KW-0808">Transferase</keyword>
<evidence type="ECO:0000313" key="2">
    <source>
        <dbReference type="EMBL" id="CAA9524143.1"/>
    </source>
</evidence>
<feature type="region of interest" description="Disordered" evidence="1">
    <location>
        <begin position="105"/>
        <end position="124"/>
    </location>
</feature>
<reference evidence="2" key="1">
    <citation type="submission" date="2020-02" db="EMBL/GenBank/DDBJ databases">
        <authorList>
            <person name="Meier V. D."/>
        </authorList>
    </citation>
    <scope>NUCLEOTIDE SEQUENCE</scope>
    <source>
        <strain evidence="2">AVDCRST_MAG23</strain>
    </source>
</reference>
<feature type="compositionally biased region" description="Basic and acidic residues" evidence="1">
    <location>
        <begin position="16"/>
        <end position="27"/>
    </location>
</feature>
<protein>
    <submittedName>
        <fullName evidence="2">Histone acetyltransferase HPA2 and related acetyltransferases</fullName>
    </submittedName>
</protein>
<sequence length="219" mass="22264">GPPGPLHRLSGGPPPRGEDLCGADRHSGQRSRGGRHVSGDDGAAEAAADAGCAAADREVAGRGSRQIPHALPPRRRALALVFAADDGRCQAQGQRRRGLCRRGPCAGGGRHGRARLHPGGRMPDPLPRPGAGACRARAWPVAVRTDAGAGLAIGGAAGARQYLHARSSRCLAGLPAGRVQGLQALVRELPGPAHPRPAAHGRRASDPGGRLGSAGQRAI</sequence>
<feature type="compositionally biased region" description="Low complexity" evidence="1">
    <location>
        <begin position="40"/>
        <end position="54"/>
    </location>
</feature>
<feature type="region of interest" description="Disordered" evidence="1">
    <location>
        <begin position="1"/>
        <end position="71"/>
    </location>
</feature>
<feature type="region of interest" description="Disordered" evidence="1">
    <location>
        <begin position="189"/>
        <end position="219"/>
    </location>
</feature>
<dbReference type="EMBL" id="CADCWD010000016">
    <property type="protein sequence ID" value="CAA9524143.1"/>
    <property type="molecule type" value="Genomic_DNA"/>
</dbReference>
<accession>A0A6J4TIE7</accession>
<feature type="non-terminal residue" evidence="2">
    <location>
        <position position="219"/>
    </location>
</feature>
<evidence type="ECO:0000256" key="1">
    <source>
        <dbReference type="SAM" id="MobiDB-lite"/>
    </source>
</evidence>
<name>A0A6J4TIE7_9SPHN</name>
<dbReference type="GO" id="GO:0016740">
    <property type="term" value="F:transferase activity"/>
    <property type="evidence" value="ECO:0007669"/>
    <property type="project" value="UniProtKB-KW"/>
</dbReference>
<dbReference type="AlphaFoldDB" id="A0A6J4TIE7"/>
<organism evidence="2">
    <name type="scientific">uncultured Sphingosinicella sp</name>
    <dbReference type="NCBI Taxonomy" id="478748"/>
    <lineage>
        <taxon>Bacteria</taxon>
        <taxon>Pseudomonadati</taxon>
        <taxon>Pseudomonadota</taxon>
        <taxon>Alphaproteobacteria</taxon>
        <taxon>Sphingomonadales</taxon>
        <taxon>Sphingosinicellaceae</taxon>
        <taxon>Sphingosinicella</taxon>
        <taxon>environmental samples</taxon>
    </lineage>
</organism>
<proteinExistence type="predicted"/>